<protein>
    <submittedName>
        <fullName evidence="1 2">Uncharacterized protein</fullName>
    </submittedName>
</protein>
<reference evidence="1 3" key="1">
    <citation type="journal article" date="2008" name="Science">
        <title>The Physcomitrella genome reveals evolutionary insights into the conquest of land by plants.</title>
        <authorList>
            <person name="Rensing S."/>
            <person name="Lang D."/>
            <person name="Zimmer A."/>
            <person name="Terry A."/>
            <person name="Salamov A."/>
            <person name="Shapiro H."/>
            <person name="Nishiyama T."/>
            <person name="Perroud P.-F."/>
            <person name="Lindquist E."/>
            <person name="Kamisugi Y."/>
            <person name="Tanahashi T."/>
            <person name="Sakakibara K."/>
            <person name="Fujita T."/>
            <person name="Oishi K."/>
            <person name="Shin-I T."/>
            <person name="Kuroki Y."/>
            <person name="Toyoda A."/>
            <person name="Suzuki Y."/>
            <person name="Hashimoto A."/>
            <person name="Yamaguchi K."/>
            <person name="Sugano A."/>
            <person name="Kohara Y."/>
            <person name="Fujiyama A."/>
            <person name="Anterola A."/>
            <person name="Aoki S."/>
            <person name="Ashton N."/>
            <person name="Barbazuk W.B."/>
            <person name="Barker E."/>
            <person name="Bennetzen J."/>
            <person name="Bezanilla M."/>
            <person name="Blankenship R."/>
            <person name="Cho S.H."/>
            <person name="Dutcher S."/>
            <person name="Estelle M."/>
            <person name="Fawcett J.A."/>
            <person name="Gundlach H."/>
            <person name="Hanada K."/>
            <person name="Heyl A."/>
            <person name="Hicks K.A."/>
            <person name="Hugh J."/>
            <person name="Lohr M."/>
            <person name="Mayer K."/>
            <person name="Melkozernov A."/>
            <person name="Murata T."/>
            <person name="Nelson D."/>
            <person name="Pils B."/>
            <person name="Prigge M."/>
            <person name="Reiss B."/>
            <person name="Renner T."/>
            <person name="Rombauts S."/>
            <person name="Rushton P."/>
            <person name="Sanderfoot A."/>
            <person name="Schween G."/>
            <person name="Shiu S.-H."/>
            <person name="Stueber K."/>
            <person name="Theodoulou F.L."/>
            <person name="Tu H."/>
            <person name="Van de Peer Y."/>
            <person name="Verrier P.J."/>
            <person name="Waters E."/>
            <person name="Wood A."/>
            <person name="Yang L."/>
            <person name="Cove D."/>
            <person name="Cuming A."/>
            <person name="Hasebe M."/>
            <person name="Lucas S."/>
            <person name="Mishler D.B."/>
            <person name="Reski R."/>
            <person name="Grigoriev I."/>
            <person name="Quatrano R.S."/>
            <person name="Boore J.L."/>
        </authorList>
    </citation>
    <scope>NUCLEOTIDE SEQUENCE [LARGE SCALE GENOMIC DNA]</scope>
    <source>
        <strain evidence="2 3">cv. Gransden 2004</strain>
    </source>
</reference>
<reference evidence="2" key="3">
    <citation type="submission" date="2020-12" db="UniProtKB">
        <authorList>
            <consortium name="EnsemblPlants"/>
        </authorList>
    </citation>
    <scope>IDENTIFICATION</scope>
</reference>
<keyword evidence="3" id="KW-1185">Reference proteome</keyword>
<dbReference type="Gramene" id="Pp3c3_18640V3.1">
    <property type="protein sequence ID" value="PAC:32944064.CDS.1"/>
    <property type="gene ID" value="Pp3c3_18640"/>
</dbReference>
<proteinExistence type="predicted"/>
<dbReference type="EnsemblPlants" id="Pp3c3_18640V3.1">
    <property type="protein sequence ID" value="PAC:32944064.CDS.1"/>
    <property type="gene ID" value="Pp3c3_18640"/>
</dbReference>
<sequence>MKINPRGCRHFHLVRCRRSLFWATAANRGAFPRRSDRTSDWQLCATSGCGSTTGLERQKLSSFRIHFSITVHSGNNING</sequence>
<dbReference type="EMBL" id="ABEU02000003">
    <property type="protein sequence ID" value="PNR57634.1"/>
    <property type="molecule type" value="Genomic_DNA"/>
</dbReference>
<dbReference type="AlphaFoldDB" id="A0A2K1KV19"/>
<evidence type="ECO:0000313" key="2">
    <source>
        <dbReference type="EnsemblPlants" id="PAC:32944064.CDS.1"/>
    </source>
</evidence>
<reference evidence="1 3" key="2">
    <citation type="journal article" date="2018" name="Plant J.">
        <title>The Physcomitrella patens chromosome-scale assembly reveals moss genome structure and evolution.</title>
        <authorList>
            <person name="Lang D."/>
            <person name="Ullrich K.K."/>
            <person name="Murat F."/>
            <person name="Fuchs J."/>
            <person name="Jenkins J."/>
            <person name="Haas F.B."/>
            <person name="Piednoel M."/>
            <person name="Gundlach H."/>
            <person name="Van Bel M."/>
            <person name="Meyberg R."/>
            <person name="Vives C."/>
            <person name="Morata J."/>
            <person name="Symeonidi A."/>
            <person name="Hiss M."/>
            <person name="Muchero W."/>
            <person name="Kamisugi Y."/>
            <person name="Saleh O."/>
            <person name="Blanc G."/>
            <person name="Decker E.L."/>
            <person name="van Gessel N."/>
            <person name="Grimwood J."/>
            <person name="Hayes R.D."/>
            <person name="Graham S.W."/>
            <person name="Gunter L.E."/>
            <person name="McDaniel S.F."/>
            <person name="Hoernstein S.N.W."/>
            <person name="Larsson A."/>
            <person name="Li F.W."/>
            <person name="Perroud P.F."/>
            <person name="Phillips J."/>
            <person name="Ranjan P."/>
            <person name="Rokshar D.S."/>
            <person name="Rothfels C.J."/>
            <person name="Schneider L."/>
            <person name="Shu S."/>
            <person name="Stevenson D.W."/>
            <person name="Thummler F."/>
            <person name="Tillich M."/>
            <person name="Villarreal Aguilar J.C."/>
            <person name="Widiez T."/>
            <person name="Wong G.K."/>
            <person name="Wymore A."/>
            <person name="Zhang Y."/>
            <person name="Zimmer A.D."/>
            <person name="Quatrano R.S."/>
            <person name="Mayer K.F.X."/>
            <person name="Goodstein D."/>
            <person name="Casacuberta J.M."/>
            <person name="Vandepoele K."/>
            <person name="Reski R."/>
            <person name="Cuming A.C."/>
            <person name="Tuskan G.A."/>
            <person name="Maumus F."/>
            <person name="Salse J."/>
            <person name="Schmutz J."/>
            <person name="Rensing S.A."/>
        </authorList>
    </citation>
    <scope>NUCLEOTIDE SEQUENCE [LARGE SCALE GENOMIC DNA]</scope>
    <source>
        <strain evidence="2 3">cv. Gransden 2004</strain>
    </source>
</reference>
<evidence type="ECO:0000313" key="3">
    <source>
        <dbReference type="Proteomes" id="UP000006727"/>
    </source>
</evidence>
<dbReference type="Proteomes" id="UP000006727">
    <property type="component" value="Chromosome 3"/>
</dbReference>
<organism evidence="1">
    <name type="scientific">Physcomitrium patens</name>
    <name type="common">Spreading-leaved earth moss</name>
    <name type="synonym">Physcomitrella patens</name>
    <dbReference type="NCBI Taxonomy" id="3218"/>
    <lineage>
        <taxon>Eukaryota</taxon>
        <taxon>Viridiplantae</taxon>
        <taxon>Streptophyta</taxon>
        <taxon>Embryophyta</taxon>
        <taxon>Bryophyta</taxon>
        <taxon>Bryophytina</taxon>
        <taxon>Bryopsida</taxon>
        <taxon>Funariidae</taxon>
        <taxon>Funariales</taxon>
        <taxon>Funariaceae</taxon>
        <taxon>Physcomitrium</taxon>
    </lineage>
</organism>
<evidence type="ECO:0000313" key="1">
    <source>
        <dbReference type="EMBL" id="PNR57634.1"/>
    </source>
</evidence>
<name>A0A2K1KV19_PHYPA</name>
<gene>
    <name evidence="1" type="ORF">PHYPA_004628</name>
</gene>
<dbReference type="InParanoid" id="A0A2K1KV19"/>
<accession>A0A2K1KV19</accession>